<dbReference type="PANTHER" id="PTHR42839:SF1">
    <property type="entry name" value="ISOCHORISMATE SYNTHASE MENF"/>
    <property type="match status" value="1"/>
</dbReference>
<dbReference type="Pfam" id="PF00425">
    <property type="entry name" value="Chorismate_bind"/>
    <property type="match status" value="1"/>
</dbReference>
<dbReference type="Proteomes" id="UP000288024">
    <property type="component" value="Unassembled WGS sequence"/>
</dbReference>
<sequence>MKESKGLLLEGSELNTSTSILRSKVIKLEQKQDFLTIFAQNDQYKGKRFFWKSPDGASVFAGIGICKMLQSNGMEQIYEEVEKEWQELLDGSEINNPFQTAGVGPMLFGGFSFDPKKTRTNLWDNFKDAHFYLPAIMFSEIDGEQYVTVNQYGDRNDLVEVIQACFEKLEKNEDTSTVNTHSNKLLDSKEINGDQWKRMVSEVVQDLGQSLKKVVLARESRLVFEQDITTEAVLENLLNRQKNSYVFALESGKDCFIGASPERLVKKAGKQVFSVCLAGSIARGMNEEDDESLGQELMNDPKNRVEHDYVVQMIRSAMEKVCSTFEIPDEPRLLKMRDIQHLYTPVTGTLLKSASVLSLIELLHPTPALGGYPQALAIEKIREAEMLDRGLYGAPIGWLDYRGNGEFAVSIRSALIQKNEASLFAGCGVVKDSDAEMEFKETAIKFKPMLSALGGQLG</sequence>
<dbReference type="GO" id="GO:0009697">
    <property type="term" value="P:salicylic acid biosynthetic process"/>
    <property type="evidence" value="ECO:0007669"/>
    <property type="project" value="TreeGrafter"/>
</dbReference>
<evidence type="ECO:0000256" key="2">
    <source>
        <dbReference type="ARBA" id="ARBA00005297"/>
    </source>
</evidence>
<dbReference type="InterPro" id="IPR005801">
    <property type="entry name" value="ADC_synthase"/>
</dbReference>
<evidence type="ECO:0000259" key="6">
    <source>
        <dbReference type="Pfam" id="PF00425"/>
    </source>
</evidence>
<gene>
    <name evidence="7" type="ORF">EM808_04975</name>
</gene>
<proteinExistence type="inferred from homology"/>
<protein>
    <recommendedName>
        <fullName evidence="3">isochorismate synthase</fullName>
        <ecNumber evidence="3">5.4.4.2</ecNumber>
    </recommendedName>
    <alternativeName>
        <fullName evidence="5">Isochorismate mutase</fullName>
    </alternativeName>
</protein>
<dbReference type="AlphaFoldDB" id="A0A437KCX4"/>
<evidence type="ECO:0000313" key="8">
    <source>
        <dbReference type="Proteomes" id="UP000288024"/>
    </source>
</evidence>
<reference evidence="7 8" key="1">
    <citation type="submission" date="2019-01" db="EMBL/GenBank/DDBJ databases">
        <title>Bacillus sp. M5HDSG1-1, whole genome shotgun sequence.</title>
        <authorList>
            <person name="Tuo L."/>
        </authorList>
    </citation>
    <scope>NUCLEOTIDE SEQUENCE [LARGE SCALE GENOMIC DNA]</scope>
    <source>
        <strain evidence="7 8">M5HDSG1-1</strain>
    </source>
</reference>
<keyword evidence="8" id="KW-1185">Reference proteome</keyword>
<dbReference type="InterPro" id="IPR019999">
    <property type="entry name" value="Anth_synth_I-like"/>
</dbReference>
<dbReference type="EC" id="5.4.4.2" evidence="3"/>
<evidence type="ECO:0000256" key="5">
    <source>
        <dbReference type="ARBA" id="ARBA00041564"/>
    </source>
</evidence>
<dbReference type="EMBL" id="RZTZ01000002">
    <property type="protein sequence ID" value="RVT64875.1"/>
    <property type="molecule type" value="Genomic_DNA"/>
</dbReference>
<evidence type="ECO:0000256" key="3">
    <source>
        <dbReference type="ARBA" id="ARBA00012824"/>
    </source>
</evidence>
<dbReference type="SUPFAM" id="SSF56322">
    <property type="entry name" value="ADC synthase"/>
    <property type="match status" value="1"/>
</dbReference>
<name>A0A437KCX4_9BACI</name>
<accession>A0A437KCX4</accession>
<dbReference type="NCBIfam" id="TIGR00543">
    <property type="entry name" value="isochor_syn"/>
    <property type="match status" value="1"/>
</dbReference>
<comment type="caution">
    <text evidence="7">The sequence shown here is derived from an EMBL/GenBank/DDBJ whole genome shotgun (WGS) entry which is preliminary data.</text>
</comment>
<evidence type="ECO:0000256" key="1">
    <source>
        <dbReference type="ARBA" id="ARBA00000799"/>
    </source>
</evidence>
<dbReference type="RefSeq" id="WP_127736777.1">
    <property type="nucleotide sequence ID" value="NZ_JARMUX010000004.1"/>
</dbReference>
<keyword evidence="4 7" id="KW-0413">Isomerase</keyword>
<dbReference type="GO" id="GO:0008909">
    <property type="term" value="F:isochorismate synthase activity"/>
    <property type="evidence" value="ECO:0007669"/>
    <property type="project" value="UniProtKB-EC"/>
</dbReference>
<evidence type="ECO:0000313" key="7">
    <source>
        <dbReference type="EMBL" id="RVT64875.1"/>
    </source>
</evidence>
<dbReference type="PRINTS" id="PR00095">
    <property type="entry name" value="ANTSNTHASEI"/>
</dbReference>
<evidence type="ECO:0000256" key="4">
    <source>
        <dbReference type="ARBA" id="ARBA00023235"/>
    </source>
</evidence>
<dbReference type="PANTHER" id="PTHR42839">
    <property type="entry name" value="ISOCHORISMATE SYNTHASE ENTC"/>
    <property type="match status" value="1"/>
</dbReference>
<dbReference type="InterPro" id="IPR004561">
    <property type="entry name" value="IsoChor_synthase"/>
</dbReference>
<organism evidence="7 8">
    <name type="scientific">Niallia taxi</name>
    <dbReference type="NCBI Taxonomy" id="2499688"/>
    <lineage>
        <taxon>Bacteria</taxon>
        <taxon>Bacillati</taxon>
        <taxon>Bacillota</taxon>
        <taxon>Bacilli</taxon>
        <taxon>Bacillales</taxon>
        <taxon>Bacillaceae</taxon>
        <taxon>Niallia</taxon>
    </lineage>
</organism>
<comment type="catalytic activity">
    <reaction evidence="1">
        <text>chorismate = isochorismate</text>
        <dbReference type="Rhea" id="RHEA:18985"/>
        <dbReference type="ChEBI" id="CHEBI:29748"/>
        <dbReference type="ChEBI" id="CHEBI:29780"/>
        <dbReference type="EC" id="5.4.4.2"/>
    </reaction>
</comment>
<feature type="domain" description="Chorismate-utilising enzyme C-terminal" evidence="6">
    <location>
        <begin position="194"/>
        <end position="445"/>
    </location>
</feature>
<comment type="similarity">
    <text evidence="2">Belongs to the isochorismate synthase family.</text>
</comment>
<dbReference type="Gene3D" id="3.60.120.10">
    <property type="entry name" value="Anthranilate synthase"/>
    <property type="match status" value="1"/>
</dbReference>
<dbReference type="InterPro" id="IPR015890">
    <property type="entry name" value="Chorismate_C"/>
</dbReference>